<dbReference type="KEGG" id="oho:Oweho_1703"/>
<dbReference type="RefSeq" id="WP_014202047.1">
    <property type="nucleotide sequence ID" value="NC_016599.1"/>
</dbReference>
<dbReference type="HOGENOM" id="CLU_1667647_0_0_10"/>
<evidence type="ECO:0000313" key="3">
    <source>
        <dbReference type="Proteomes" id="UP000005631"/>
    </source>
</evidence>
<protein>
    <recommendedName>
        <fullName evidence="4">Lumazine-binding protein</fullName>
    </recommendedName>
</protein>
<evidence type="ECO:0008006" key="4">
    <source>
        <dbReference type="Google" id="ProtNLM"/>
    </source>
</evidence>
<dbReference type="InterPro" id="IPR039437">
    <property type="entry name" value="FrzH/put_lumazine-bd"/>
</dbReference>
<accession>G8R0I7</accession>
<evidence type="ECO:0000256" key="1">
    <source>
        <dbReference type="SAM" id="SignalP"/>
    </source>
</evidence>
<feature type="signal peptide" evidence="1">
    <location>
        <begin position="1"/>
        <end position="21"/>
    </location>
</feature>
<evidence type="ECO:0000313" key="2">
    <source>
        <dbReference type="EMBL" id="AEV32691.1"/>
    </source>
</evidence>
<dbReference type="Gene3D" id="3.10.450.50">
    <property type="match status" value="1"/>
</dbReference>
<organism evidence="2 3">
    <name type="scientific">Owenweeksia hongkongensis (strain DSM 17368 / CIP 108786 / JCM 12287 / NRRL B-23963 / UST20020801)</name>
    <dbReference type="NCBI Taxonomy" id="926562"/>
    <lineage>
        <taxon>Bacteria</taxon>
        <taxon>Pseudomonadati</taxon>
        <taxon>Bacteroidota</taxon>
        <taxon>Flavobacteriia</taxon>
        <taxon>Flavobacteriales</taxon>
        <taxon>Owenweeksiaceae</taxon>
        <taxon>Owenweeksia</taxon>
    </lineage>
</organism>
<sequence length="158" mass="17819">MKLRFLILTVFTIAISSSSFAQSKSRAYDNAAAIEEVIREAYINGVYNTGYMLSVTQGFSPDFTAIVFEDKDQSRLETIEDWIKKTEQNKASGNLPLKGEQEVSFSIVKLEISNNIANACVQFMVGGKVQHTDFIGLYKFSTGWKLVNMMYEEGQEEK</sequence>
<dbReference type="SUPFAM" id="SSF54427">
    <property type="entry name" value="NTF2-like"/>
    <property type="match status" value="1"/>
</dbReference>
<dbReference type="EMBL" id="CP003156">
    <property type="protein sequence ID" value="AEV32691.1"/>
    <property type="molecule type" value="Genomic_DNA"/>
</dbReference>
<dbReference type="Proteomes" id="UP000005631">
    <property type="component" value="Chromosome"/>
</dbReference>
<proteinExistence type="predicted"/>
<dbReference type="AlphaFoldDB" id="G8R0I7"/>
<dbReference type="STRING" id="926562.Oweho_1703"/>
<gene>
    <name evidence="2" type="ordered locus">Oweho_1703</name>
</gene>
<keyword evidence="3" id="KW-1185">Reference proteome</keyword>
<dbReference type="Pfam" id="PF12893">
    <property type="entry name" value="Lumazine_bd_2"/>
    <property type="match status" value="1"/>
</dbReference>
<dbReference type="InterPro" id="IPR032710">
    <property type="entry name" value="NTF2-like_dom_sf"/>
</dbReference>
<feature type="chain" id="PRO_5003515323" description="Lumazine-binding protein" evidence="1">
    <location>
        <begin position="22"/>
        <end position="158"/>
    </location>
</feature>
<name>G8R0I7_OWEHD</name>
<keyword evidence="1" id="KW-0732">Signal</keyword>
<reference evidence="2 3" key="1">
    <citation type="journal article" date="2012" name="Stand. Genomic Sci.">
        <title>Genome sequence of the orange-pigmented seawater bacterium Owenweeksia hongkongensis type strain (UST20020801(T)).</title>
        <authorList>
            <person name="Riedel T."/>
            <person name="Held B."/>
            <person name="Nolan M."/>
            <person name="Lucas S."/>
            <person name="Lapidus A."/>
            <person name="Tice H."/>
            <person name="Del Rio T.G."/>
            <person name="Cheng J.F."/>
            <person name="Han C."/>
            <person name="Tapia R."/>
            <person name="Goodwin L.A."/>
            <person name="Pitluck S."/>
            <person name="Liolios K."/>
            <person name="Mavromatis K."/>
            <person name="Pagani I."/>
            <person name="Ivanova N."/>
            <person name="Mikhailova N."/>
            <person name="Pati A."/>
            <person name="Chen A."/>
            <person name="Palaniappan K."/>
            <person name="Rohde M."/>
            <person name="Tindall B.J."/>
            <person name="Detter J.C."/>
            <person name="Goker M."/>
            <person name="Woyke T."/>
            <person name="Bristow J."/>
            <person name="Eisen J.A."/>
            <person name="Markowitz V."/>
            <person name="Hugenholtz P."/>
            <person name="Klenk H.P."/>
            <person name="Kyrpides N.C."/>
        </authorList>
    </citation>
    <scope>NUCLEOTIDE SEQUENCE</scope>
    <source>
        <strain evidence="3">DSM 17368 / JCM 12287 / NRRL B-23963</strain>
    </source>
</reference>